<dbReference type="EMBL" id="CAGKOT010000013">
    <property type="protein sequence ID" value="CAB5358990.1"/>
    <property type="molecule type" value="Genomic_DNA"/>
</dbReference>
<dbReference type="AlphaFoldDB" id="A0A915Z2E8"/>
<organism evidence="1 2">
    <name type="scientific">Rhizophagus irregularis</name>
    <dbReference type="NCBI Taxonomy" id="588596"/>
    <lineage>
        <taxon>Eukaryota</taxon>
        <taxon>Fungi</taxon>
        <taxon>Fungi incertae sedis</taxon>
        <taxon>Mucoromycota</taxon>
        <taxon>Glomeromycotina</taxon>
        <taxon>Glomeromycetes</taxon>
        <taxon>Glomerales</taxon>
        <taxon>Glomeraceae</taxon>
        <taxon>Rhizophagus</taxon>
    </lineage>
</organism>
<gene>
    <name evidence="1" type="ORF">CHRIB12_LOCUS7494</name>
</gene>
<sequence>MILSQIYPRFSIIFQRYSKYLYWNFFFAGMIDHIFKYGGRKLNIVLCTLNETFSTIIKISPSRYVCVDISIFQSSKESAGKLLGFVLEVAILYMRKRPKCSSPHVFSNTYP</sequence>
<reference evidence="1" key="1">
    <citation type="submission" date="2020-05" db="EMBL/GenBank/DDBJ databases">
        <authorList>
            <person name="Rincon C."/>
            <person name="Sanders R I."/>
            <person name="Robbins C."/>
            <person name="Chaturvedi A."/>
        </authorList>
    </citation>
    <scope>NUCLEOTIDE SEQUENCE</scope>
    <source>
        <strain evidence="1">CHB12</strain>
    </source>
</reference>
<dbReference type="Proteomes" id="UP000684084">
    <property type="component" value="Unassembled WGS sequence"/>
</dbReference>
<dbReference type="OrthoDB" id="2394702at2759"/>
<comment type="caution">
    <text evidence="1">The sequence shown here is derived from an EMBL/GenBank/DDBJ whole genome shotgun (WGS) entry which is preliminary data.</text>
</comment>
<name>A0A915Z2E8_9GLOM</name>
<accession>A0A915Z2E8</accession>
<evidence type="ECO:0000313" key="1">
    <source>
        <dbReference type="EMBL" id="CAB5358990.1"/>
    </source>
</evidence>
<proteinExistence type="predicted"/>
<protein>
    <submittedName>
        <fullName evidence="1">Uncharacterized protein</fullName>
    </submittedName>
</protein>
<evidence type="ECO:0000313" key="2">
    <source>
        <dbReference type="Proteomes" id="UP000684084"/>
    </source>
</evidence>